<dbReference type="Gene3D" id="3.40.1170.10">
    <property type="entry name" value="DNA repair protein MutS, domain I"/>
    <property type="match status" value="1"/>
</dbReference>
<dbReference type="GO" id="GO:0006298">
    <property type="term" value="P:mismatch repair"/>
    <property type="evidence" value="ECO:0007669"/>
    <property type="project" value="UniProtKB-UniRule"/>
</dbReference>
<dbReference type="InterPro" id="IPR016151">
    <property type="entry name" value="DNA_mismatch_repair_MutS_N"/>
</dbReference>
<dbReference type="InterPro" id="IPR027417">
    <property type="entry name" value="P-loop_NTPase"/>
</dbReference>
<dbReference type="Pfam" id="PF00488">
    <property type="entry name" value="MutS_V"/>
    <property type="match status" value="1"/>
</dbReference>
<evidence type="ECO:0000256" key="4">
    <source>
        <dbReference type="ARBA" id="ARBA00022763"/>
    </source>
</evidence>
<evidence type="ECO:0000256" key="5">
    <source>
        <dbReference type="ARBA" id="ARBA00022840"/>
    </source>
</evidence>
<organism evidence="13">
    <name type="scientific">Desulfovibrio sp. U5L</name>
    <dbReference type="NCBI Taxonomy" id="596152"/>
    <lineage>
        <taxon>Bacteria</taxon>
        <taxon>Pseudomonadati</taxon>
        <taxon>Thermodesulfobacteriota</taxon>
        <taxon>Desulfovibrionia</taxon>
        <taxon>Desulfovibrionales</taxon>
        <taxon>Desulfovibrionaceae</taxon>
        <taxon>Desulfovibrio</taxon>
    </lineage>
</organism>
<dbReference type="EMBL" id="JH600068">
    <property type="protein sequence ID" value="EIG53679.1"/>
    <property type="molecule type" value="Genomic_DNA"/>
</dbReference>
<accession>I2Q1M3</accession>
<dbReference type="PROSITE" id="PS00486">
    <property type="entry name" value="DNA_MISMATCH_REPAIR_2"/>
    <property type="match status" value="1"/>
</dbReference>
<evidence type="ECO:0000256" key="3">
    <source>
        <dbReference type="ARBA" id="ARBA00022741"/>
    </source>
</evidence>
<dbReference type="FunFam" id="3.40.50.300:FF:000870">
    <property type="entry name" value="MutS protein homolog 4"/>
    <property type="match status" value="1"/>
</dbReference>
<dbReference type="GO" id="GO:0030983">
    <property type="term" value="F:mismatched DNA binding"/>
    <property type="evidence" value="ECO:0007669"/>
    <property type="project" value="InterPro"/>
</dbReference>
<gene>
    <name evidence="9" type="primary">mutS</name>
    <name evidence="13" type="ORF">DesU5LDRAFT_2006</name>
</gene>
<evidence type="ECO:0000259" key="12">
    <source>
        <dbReference type="PROSITE" id="PS00486"/>
    </source>
</evidence>
<evidence type="ECO:0000256" key="9">
    <source>
        <dbReference type="HAMAP-Rule" id="MF_00096"/>
    </source>
</evidence>
<dbReference type="HOGENOM" id="CLU_002472_3_1_7"/>
<dbReference type="InterPro" id="IPR036187">
    <property type="entry name" value="DNA_mismatch_repair_MutS_sf"/>
</dbReference>
<keyword evidence="4 9" id="KW-0227">DNA damage</keyword>
<dbReference type="NCBIfam" id="NF003810">
    <property type="entry name" value="PRK05399.1"/>
    <property type="match status" value="1"/>
</dbReference>
<dbReference type="InterPro" id="IPR000432">
    <property type="entry name" value="DNA_mismatch_repair_MutS_C"/>
</dbReference>
<dbReference type="SUPFAM" id="SSF55271">
    <property type="entry name" value="DNA repair protein MutS, domain I"/>
    <property type="match status" value="1"/>
</dbReference>
<evidence type="ECO:0000256" key="7">
    <source>
        <dbReference type="ARBA" id="ARBA00023204"/>
    </source>
</evidence>
<dbReference type="InterPro" id="IPR007695">
    <property type="entry name" value="DNA_mismatch_repair_MutS-lik_N"/>
</dbReference>
<keyword evidence="6 9" id="KW-0238">DNA-binding</keyword>
<dbReference type="SMART" id="SM00533">
    <property type="entry name" value="MUTSd"/>
    <property type="match status" value="1"/>
</dbReference>
<dbReference type="InterPro" id="IPR036678">
    <property type="entry name" value="MutS_con_dom_sf"/>
</dbReference>
<dbReference type="PIRSF" id="PIRSF037677">
    <property type="entry name" value="DNA_mis_repair_Msh6"/>
    <property type="match status" value="1"/>
</dbReference>
<dbReference type="CDD" id="cd03284">
    <property type="entry name" value="ABC_MutS1"/>
    <property type="match status" value="1"/>
</dbReference>
<evidence type="ECO:0000256" key="2">
    <source>
        <dbReference type="ARBA" id="ARBA00021982"/>
    </source>
</evidence>
<keyword evidence="5 9" id="KW-0067">ATP-binding</keyword>
<dbReference type="SMART" id="SM00534">
    <property type="entry name" value="MUTSac"/>
    <property type="match status" value="1"/>
</dbReference>
<dbReference type="SUPFAM" id="SSF48334">
    <property type="entry name" value="DNA repair protein MutS, domain III"/>
    <property type="match status" value="1"/>
</dbReference>
<dbReference type="PANTHER" id="PTHR11361:SF34">
    <property type="entry name" value="DNA MISMATCH REPAIR PROTEIN MSH1, MITOCHONDRIAL"/>
    <property type="match status" value="1"/>
</dbReference>
<feature type="region of interest" description="Disordered" evidence="11">
    <location>
        <begin position="801"/>
        <end position="841"/>
    </location>
</feature>
<dbReference type="Pfam" id="PF01624">
    <property type="entry name" value="MutS_I"/>
    <property type="match status" value="1"/>
</dbReference>
<evidence type="ECO:0000256" key="11">
    <source>
        <dbReference type="SAM" id="MobiDB-lite"/>
    </source>
</evidence>
<dbReference type="InterPro" id="IPR045076">
    <property type="entry name" value="MutS"/>
</dbReference>
<evidence type="ECO:0000313" key="13">
    <source>
        <dbReference type="EMBL" id="EIG53679.1"/>
    </source>
</evidence>
<dbReference type="STRING" id="596152.DesU5LDRAFT_2006"/>
<comment type="function">
    <text evidence="8 9">This protein is involved in the repair of mismatches in DNA. It is possible that it carries out the mismatch recognition step. This protein has a weak ATPase activity.</text>
</comment>
<dbReference type="Pfam" id="PF05188">
    <property type="entry name" value="MutS_II"/>
    <property type="match status" value="1"/>
</dbReference>
<keyword evidence="7 9" id="KW-0234">DNA repair</keyword>
<dbReference type="InterPro" id="IPR007696">
    <property type="entry name" value="DNA_mismatch_repair_MutS_core"/>
</dbReference>
<dbReference type="SUPFAM" id="SSF52540">
    <property type="entry name" value="P-loop containing nucleoside triphosphate hydrolases"/>
    <property type="match status" value="1"/>
</dbReference>
<protein>
    <recommendedName>
        <fullName evidence="2 9">DNA mismatch repair protein MutS</fullName>
    </recommendedName>
</protein>
<dbReference type="FunFam" id="3.40.1170.10:FF:000001">
    <property type="entry name" value="DNA mismatch repair protein MutS"/>
    <property type="match status" value="1"/>
</dbReference>
<dbReference type="Pfam" id="PF05190">
    <property type="entry name" value="MutS_IV"/>
    <property type="match status" value="1"/>
</dbReference>
<evidence type="ECO:0000256" key="10">
    <source>
        <dbReference type="RuleBase" id="RU003756"/>
    </source>
</evidence>
<dbReference type="InterPro" id="IPR007860">
    <property type="entry name" value="DNA_mmatch_repair_MutS_con_dom"/>
</dbReference>
<comment type="similarity">
    <text evidence="1 9 10">Belongs to the DNA mismatch repair MutS family.</text>
</comment>
<dbReference type="GO" id="GO:0003684">
    <property type="term" value="F:damaged DNA binding"/>
    <property type="evidence" value="ECO:0007669"/>
    <property type="project" value="UniProtKB-UniRule"/>
</dbReference>
<name>I2Q1M3_9BACT</name>
<dbReference type="AlphaFoldDB" id="I2Q1M3"/>
<dbReference type="eggNOG" id="COG0249">
    <property type="taxonomic scope" value="Bacteria"/>
</dbReference>
<evidence type="ECO:0000256" key="1">
    <source>
        <dbReference type="ARBA" id="ARBA00006271"/>
    </source>
</evidence>
<dbReference type="Pfam" id="PF05192">
    <property type="entry name" value="MutS_III"/>
    <property type="match status" value="1"/>
</dbReference>
<evidence type="ECO:0000256" key="8">
    <source>
        <dbReference type="ARBA" id="ARBA00024647"/>
    </source>
</evidence>
<sequence>MTPMLEQYLRVKGEHPGALLLYRMGDFYEMFFEDAETAAQELQITLTSRNPGAEAPVPMCGVPHHAVEGYIAQLLEKGFKVAVCDQIEDPKLAKGLVKRAVTRVLTPGTAVEEGNLRAKEHNFLAALFFDADERAGGLAWVDFSTGEWSGLFSRDAARLWQWTVKIGPRELLLPDGLEPPKDFPKEGVQISRFPPRPHFDFAGGRDKVLKAQAVADLAALDLGDKPQLVRAMGALLTYLAATQMRELGHLSPFRPVNLGRHMLLDEVTEKNLEIFRRLDGGKGVGTLWHVLDRTMTPMGGRLLESRLRQPWLDLGPILETQAAVADLVTDEGRRTGLREALSGVYDLERLTTRIFLNRAAPRDFTALRQSLGALPRLRELASTDDQAPKAVAELLADFDALEDASSLLSGALVDSPPLAVTEGGLFRPGYHPELDELMELTEHGEARIEALLQEEREACNLPRLKLGYNRVFGYYFELSKSAGSPPGHFERRQTLANCERYVTPALKDLEEKLLSAADKRKTLEYNLFLDLRAEVAGLRDRIMGTAARVARLDVWQGLAEAAVIGEWTRPELRQDLGITIRAGRHPVIEAAQGIGNYIPNDVAVDDAARLLLITGPNMAGKSTVLRQTALIAILAQIGSFVPATQAVIGLVDRVFCRVGASDNLARGQSTFMVEMMETARILRQAGKRSLVILDEIGRGTATFDGLALAWAVVEDLAGREGGQGVRTLFATHYHELTALEGRLPGLRNFNIAVKEWKGDIIFLRRLLPGPADRSYGVEVARLAGVPRNVVKRARELLLTLEQSRDPGKEAGRGGRERGQPVLPGLMAPAPAETDVPVADPGRPLLDELSRLELDRMTPLEALTLLCDWKNRFGGHAAQGD</sequence>
<evidence type="ECO:0000256" key="6">
    <source>
        <dbReference type="ARBA" id="ARBA00023125"/>
    </source>
</evidence>
<dbReference type="HAMAP" id="MF_00096">
    <property type="entry name" value="MutS"/>
    <property type="match status" value="1"/>
</dbReference>
<reference evidence="13" key="1">
    <citation type="submission" date="2011-11" db="EMBL/GenBank/DDBJ databases">
        <title>Improved High-Quality Draft sequence of Desulfovibrio sp. U5L.</title>
        <authorList>
            <consortium name="US DOE Joint Genome Institute"/>
            <person name="Lucas S."/>
            <person name="Han J."/>
            <person name="Lapidus A."/>
            <person name="Cheng J.-F."/>
            <person name="Goodwin L."/>
            <person name="Pitluck S."/>
            <person name="Peters L."/>
            <person name="Ovchinnikova G."/>
            <person name="Held B."/>
            <person name="Detter J.C."/>
            <person name="Han C."/>
            <person name="Tapia R."/>
            <person name="Land M."/>
            <person name="Hauser L."/>
            <person name="Kyrpides N."/>
            <person name="Ivanova N."/>
            <person name="Pagani I."/>
            <person name="Gabster J."/>
            <person name="Walker C."/>
            <person name="Stolyar S."/>
            <person name="Stahl D."/>
            <person name="Arkin A."/>
            <person name="Dehal P."/>
            <person name="Hazen T."/>
            <person name="Woyke T."/>
        </authorList>
    </citation>
    <scope>NUCLEOTIDE SEQUENCE [LARGE SCALE GENOMIC DNA]</scope>
    <source>
        <strain evidence="13">U5L</strain>
    </source>
</reference>
<dbReference type="PANTHER" id="PTHR11361">
    <property type="entry name" value="DNA MISMATCH REPAIR PROTEIN MUTS FAMILY MEMBER"/>
    <property type="match status" value="1"/>
</dbReference>
<feature type="domain" description="DNA mismatch repair proteins mutS family" evidence="12">
    <location>
        <begin position="689"/>
        <end position="705"/>
    </location>
</feature>
<keyword evidence="3 9" id="KW-0547">Nucleotide-binding</keyword>
<feature type="binding site" evidence="9">
    <location>
        <begin position="615"/>
        <end position="622"/>
    </location>
    <ligand>
        <name>ATP</name>
        <dbReference type="ChEBI" id="CHEBI:30616"/>
    </ligand>
</feature>
<dbReference type="Gene3D" id="1.10.1420.10">
    <property type="match status" value="2"/>
</dbReference>
<dbReference type="InterPro" id="IPR017261">
    <property type="entry name" value="DNA_mismatch_repair_MutS/MSH"/>
</dbReference>
<dbReference type="OrthoDB" id="9802448at2"/>
<dbReference type="InterPro" id="IPR005748">
    <property type="entry name" value="DNA_mismatch_repair_MutS"/>
</dbReference>
<dbReference type="SUPFAM" id="SSF53150">
    <property type="entry name" value="DNA repair protein MutS, domain II"/>
    <property type="match status" value="1"/>
</dbReference>
<dbReference type="GO" id="GO:0005524">
    <property type="term" value="F:ATP binding"/>
    <property type="evidence" value="ECO:0007669"/>
    <property type="project" value="UniProtKB-UniRule"/>
</dbReference>
<dbReference type="GO" id="GO:0140664">
    <property type="term" value="F:ATP-dependent DNA damage sensor activity"/>
    <property type="evidence" value="ECO:0007669"/>
    <property type="project" value="InterPro"/>
</dbReference>
<dbReference type="Gene3D" id="3.30.420.110">
    <property type="entry name" value="MutS, connector domain"/>
    <property type="match status" value="1"/>
</dbReference>
<dbReference type="GO" id="GO:0005829">
    <property type="term" value="C:cytosol"/>
    <property type="evidence" value="ECO:0007669"/>
    <property type="project" value="TreeGrafter"/>
</dbReference>
<dbReference type="Gene3D" id="3.40.50.300">
    <property type="entry name" value="P-loop containing nucleotide triphosphate hydrolases"/>
    <property type="match status" value="1"/>
</dbReference>
<proteinExistence type="inferred from homology"/>
<feature type="compositionally biased region" description="Basic and acidic residues" evidence="11">
    <location>
        <begin position="802"/>
        <end position="818"/>
    </location>
</feature>
<dbReference type="NCBIfam" id="TIGR01070">
    <property type="entry name" value="mutS1"/>
    <property type="match status" value="1"/>
</dbReference>
<dbReference type="InterPro" id="IPR007861">
    <property type="entry name" value="DNA_mismatch_repair_MutS_clamp"/>
</dbReference>